<evidence type="ECO:0000313" key="1">
    <source>
        <dbReference type="EMBL" id="CAJ2499955.1"/>
    </source>
</evidence>
<accession>A0AAI8V7V8</accession>
<protein>
    <submittedName>
        <fullName evidence="1">Uu.00g028080.m01.CDS01</fullName>
    </submittedName>
</protein>
<comment type="caution">
    <text evidence="1">The sequence shown here is derived from an EMBL/GenBank/DDBJ whole genome shotgun (WGS) entry which is preliminary data.</text>
</comment>
<name>A0AAI8V7V8_9PEZI</name>
<keyword evidence="2" id="KW-1185">Reference proteome</keyword>
<evidence type="ECO:0000313" key="2">
    <source>
        <dbReference type="Proteomes" id="UP001295740"/>
    </source>
</evidence>
<sequence length="94" mass="9941">MCEITLCPCPKHRTFLAYKITRCNDATRASGLPKNGRVVIVNALPALQAEYGCRAPPLIDSNLTYLPGCPPSQAGNISACERIPVVGLSGAQDA</sequence>
<dbReference type="AlphaFoldDB" id="A0AAI8V7V8"/>
<organism evidence="1 2">
    <name type="scientific">Anthostomella pinea</name>
    <dbReference type="NCBI Taxonomy" id="933095"/>
    <lineage>
        <taxon>Eukaryota</taxon>
        <taxon>Fungi</taxon>
        <taxon>Dikarya</taxon>
        <taxon>Ascomycota</taxon>
        <taxon>Pezizomycotina</taxon>
        <taxon>Sordariomycetes</taxon>
        <taxon>Xylariomycetidae</taxon>
        <taxon>Xylariales</taxon>
        <taxon>Xylariaceae</taxon>
        <taxon>Anthostomella</taxon>
    </lineage>
</organism>
<dbReference type="EMBL" id="CAUWAG010000003">
    <property type="protein sequence ID" value="CAJ2499955.1"/>
    <property type="molecule type" value="Genomic_DNA"/>
</dbReference>
<proteinExistence type="predicted"/>
<dbReference type="Proteomes" id="UP001295740">
    <property type="component" value="Unassembled WGS sequence"/>
</dbReference>
<reference evidence="1" key="1">
    <citation type="submission" date="2023-10" db="EMBL/GenBank/DDBJ databases">
        <authorList>
            <person name="Hackl T."/>
        </authorList>
    </citation>
    <scope>NUCLEOTIDE SEQUENCE</scope>
</reference>
<gene>
    <name evidence="1" type="ORF">KHLLAP_LOCUS423</name>
</gene>